<dbReference type="Proteomes" id="UP001057452">
    <property type="component" value="Chromosome 22"/>
</dbReference>
<evidence type="ECO:0000313" key="1">
    <source>
        <dbReference type="EMBL" id="KAI4813119.1"/>
    </source>
</evidence>
<protein>
    <submittedName>
        <fullName evidence="1">Uncharacterized protein</fullName>
    </submittedName>
</protein>
<sequence>AMHWGSAGTSEWEEPKSRSLNGHKAVWASQNPEAIREGRTGAIGSSSDNDVSDSPSRSAGLSPEHHLQSIVWVKQAQVNALGYMRTHHTMREREGMFSELPTELPQSRPPSGTVQTPALKTLTPGTHRLRKVADALLCMVCMRALVCVNSY</sequence>
<name>A0ACB9WJF7_CHAAC</name>
<organism evidence="1 2">
    <name type="scientific">Chaenocephalus aceratus</name>
    <name type="common">Blackfin icefish</name>
    <name type="synonym">Chaenichthys aceratus</name>
    <dbReference type="NCBI Taxonomy" id="36190"/>
    <lineage>
        <taxon>Eukaryota</taxon>
        <taxon>Metazoa</taxon>
        <taxon>Chordata</taxon>
        <taxon>Craniata</taxon>
        <taxon>Vertebrata</taxon>
        <taxon>Euteleostomi</taxon>
        <taxon>Actinopterygii</taxon>
        <taxon>Neopterygii</taxon>
        <taxon>Teleostei</taxon>
        <taxon>Neoteleostei</taxon>
        <taxon>Acanthomorphata</taxon>
        <taxon>Eupercaria</taxon>
        <taxon>Perciformes</taxon>
        <taxon>Notothenioidei</taxon>
        <taxon>Channichthyidae</taxon>
        <taxon>Chaenocephalus</taxon>
    </lineage>
</organism>
<accession>A0ACB9WJF7</accession>
<dbReference type="EMBL" id="CM043806">
    <property type="protein sequence ID" value="KAI4813119.1"/>
    <property type="molecule type" value="Genomic_DNA"/>
</dbReference>
<feature type="non-terminal residue" evidence="1">
    <location>
        <position position="151"/>
    </location>
</feature>
<keyword evidence="2" id="KW-1185">Reference proteome</keyword>
<feature type="non-terminal residue" evidence="1">
    <location>
        <position position="1"/>
    </location>
</feature>
<gene>
    <name evidence="1" type="ORF">KUCAC02_024467</name>
</gene>
<evidence type="ECO:0000313" key="2">
    <source>
        <dbReference type="Proteomes" id="UP001057452"/>
    </source>
</evidence>
<proteinExistence type="predicted"/>
<reference evidence="1" key="1">
    <citation type="submission" date="2022-05" db="EMBL/GenBank/DDBJ databases">
        <title>Chromosome-level genome of Chaenocephalus aceratus.</title>
        <authorList>
            <person name="Park H."/>
        </authorList>
    </citation>
    <scope>NUCLEOTIDE SEQUENCE</scope>
    <source>
        <strain evidence="1">KU_202001</strain>
    </source>
</reference>
<comment type="caution">
    <text evidence="1">The sequence shown here is derived from an EMBL/GenBank/DDBJ whole genome shotgun (WGS) entry which is preliminary data.</text>
</comment>